<proteinExistence type="predicted"/>
<protein>
    <submittedName>
        <fullName evidence="1">Uncharacterized protein</fullName>
    </submittedName>
</protein>
<keyword evidence="2" id="KW-1185">Reference proteome</keyword>
<accession>A0ABQ5GUB9</accession>
<organism evidence="1 2">
    <name type="scientific">Tanacetum coccineum</name>
    <dbReference type="NCBI Taxonomy" id="301880"/>
    <lineage>
        <taxon>Eukaryota</taxon>
        <taxon>Viridiplantae</taxon>
        <taxon>Streptophyta</taxon>
        <taxon>Embryophyta</taxon>
        <taxon>Tracheophyta</taxon>
        <taxon>Spermatophyta</taxon>
        <taxon>Magnoliopsida</taxon>
        <taxon>eudicotyledons</taxon>
        <taxon>Gunneridae</taxon>
        <taxon>Pentapetalae</taxon>
        <taxon>asterids</taxon>
        <taxon>campanulids</taxon>
        <taxon>Asterales</taxon>
        <taxon>Asteraceae</taxon>
        <taxon>Asteroideae</taxon>
        <taxon>Anthemideae</taxon>
        <taxon>Anthemidinae</taxon>
        <taxon>Tanacetum</taxon>
    </lineage>
</organism>
<comment type="caution">
    <text evidence="1">The sequence shown here is derived from an EMBL/GenBank/DDBJ whole genome shotgun (WGS) entry which is preliminary data.</text>
</comment>
<name>A0ABQ5GUB9_9ASTR</name>
<evidence type="ECO:0000313" key="1">
    <source>
        <dbReference type="EMBL" id="GJT78383.1"/>
    </source>
</evidence>
<evidence type="ECO:0000313" key="2">
    <source>
        <dbReference type="Proteomes" id="UP001151760"/>
    </source>
</evidence>
<reference evidence="1" key="2">
    <citation type="submission" date="2022-01" db="EMBL/GenBank/DDBJ databases">
        <authorList>
            <person name="Yamashiro T."/>
            <person name="Shiraishi A."/>
            <person name="Satake H."/>
            <person name="Nakayama K."/>
        </authorList>
    </citation>
    <scope>NUCLEOTIDE SEQUENCE</scope>
</reference>
<dbReference type="Proteomes" id="UP001151760">
    <property type="component" value="Unassembled WGS sequence"/>
</dbReference>
<dbReference type="EMBL" id="BQNB010018797">
    <property type="protein sequence ID" value="GJT78383.1"/>
    <property type="molecule type" value="Genomic_DNA"/>
</dbReference>
<reference evidence="1" key="1">
    <citation type="journal article" date="2022" name="Int. J. Mol. Sci.">
        <title>Draft Genome of Tanacetum Coccineum: Genomic Comparison of Closely Related Tanacetum-Family Plants.</title>
        <authorList>
            <person name="Yamashiro T."/>
            <person name="Shiraishi A."/>
            <person name="Nakayama K."/>
            <person name="Satake H."/>
        </authorList>
    </citation>
    <scope>NUCLEOTIDE SEQUENCE</scope>
</reference>
<gene>
    <name evidence="1" type="ORF">Tco_1045108</name>
</gene>
<sequence length="153" mass="17033">MLGAAQVQVPKYDLYDLKLTREEDGAVETLDPQFCMRFEWLKILEPTVLDLLLDPTFVMSLSFPDLLLLGCVCFTSFVDMDFLGGTTLVEMILVKGHVFPSIVKICLIDLGLEVSSIRRIQGIGYGVLEFLGVRTTHGYAVSSLMDTACWSSE</sequence>